<keyword evidence="1" id="KW-0479">Metal-binding</keyword>
<evidence type="ECO:0000259" key="4">
    <source>
        <dbReference type="PROSITE" id="PS50048"/>
    </source>
</evidence>
<dbReference type="InterPro" id="IPR050987">
    <property type="entry name" value="AtrR-like"/>
</dbReference>
<dbReference type="Pfam" id="PF04082">
    <property type="entry name" value="Fungal_trans"/>
    <property type="match status" value="1"/>
</dbReference>
<dbReference type="PANTHER" id="PTHR46910">
    <property type="entry name" value="TRANSCRIPTION FACTOR PDR1"/>
    <property type="match status" value="1"/>
</dbReference>
<sequence>MLATPARAVPAAGPAVATAADKPPNAVTCDQCRARKVRCIPDPDAPSSSAHPHAQCRNCARRAERCTYEYTPKKPGRPRAPIRRSVGGAHPRWDDVSTSPQSPDVSLSPVAMYADMGGVAAAMEQQQPVYAGGFPMQAQLSVEYGFGLPLLENGEYALAAVPPIPVPQALPDLPLAGSAAGPDADIGRLESFASWDDISFFLALHMKHQHVLVPLVHRPSFAQDVLHRRDEGDEAFRGLILSMVAYTITQCPLSWLAGRMDKARLEALLTRCQRGSRLIQIRYQTRPSLVVLASTILDWVTAQAAPTPELGANLLSDVRRLVYSLGLNRELPSDALSPLDIEHCRRLYWQAYAIDKTNSLNGHPVQLSDFDGTPPLPLEIDDEYLPGLAQPADKTSYLAAFGITARLFKVLGGCIQRHRVWLHDADAGPSGVRLASWVAEQRREVEGLLAGLPPTLQPRFQQGSTAFATQAANIYITALCAELALLDLRAEVVPGRDDKKERHDIAARTLAQLETIPIECIASNGESLRGKVLRVVVSLLSAPDAEAPRGLWDWWGMYSRVEFVQLLPGGGAT</sequence>
<dbReference type="EMBL" id="JBBXJM010000001">
    <property type="protein sequence ID" value="KAL1413725.1"/>
    <property type="molecule type" value="Genomic_DNA"/>
</dbReference>
<name>A0ABR3QG67_9TREE</name>
<keyword evidence="2" id="KW-0539">Nucleus</keyword>
<dbReference type="Gene3D" id="4.10.240.10">
    <property type="entry name" value="Zn(2)-C6 fungal-type DNA-binding domain"/>
    <property type="match status" value="1"/>
</dbReference>
<dbReference type="PANTHER" id="PTHR46910:SF40">
    <property type="entry name" value="ZN(II)2CYS6 TRANSCRIPTION FACTOR (EUROFUNG)"/>
    <property type="match status" value="1"/>
</dbReference>
<feature type="region of interest" description="Disordered" evidence="3">
    <location>
        <begin position="1"/>
        <end position="24"/>
    </location>
</feature>
<organism evidence="5 6">
    <name type="scientific">Vanrija albida</name>
    <dbReference type="NCBI Taxonomy" id="181172"/>
    <lineage>
        <taxon>Eukaryota</taxon>
        <taxon>Fungi</taxon>
        <taxon>Dikarya</taxon>
        <taxon>Basidiomycota</taxon>
        <taxon>Agaricomycotina</taxon>
        <taxon>Tremellomycetes</taxon>
        <taxon>Trichosporonales</taxon>
        <taxon>Trichosporonaceae</taxon>
        <taxon>Vanrija</taxon>
    </lineage>
</organism>
<proteinExistence type="predicted"/>
<keyword evidence="6" id="KW-1185">Reference proteome</keyword>
<dbReference type="InterPro" id="IPR007219">
    <property type="entry name" value="XnlR_reg_dom"/>
</dbReference>
<dbReference type="CDD" id="cd12148">
    <property type="entry name" value="fungal_TF_MHR"/>
    <property type="match status" value="1"/>
</dbReference>
<evidence type="ECO:0000313" key="6">
    <source>
        <dbReference type="Proteomes" id="UP001565368"/>
    </source>
</evidence>
<dbReference type="InterPro" id="IPR001138">
    <property type="entry name" value="Zn2Cys6_DnaBD"/>
</dbReference>
<evidence type="ECO:0000313" key="5">
    <source>
        <dbReference type="EMBL" id="KAL1413725.1"/>
    </source>
</evidence>
<comment type="caution">
    <text evidence="5">The sequence shown here is derived from an EMBL/GenBank/DDBJ whole genome shotgun (WGS) entry which is preliminary data.</text>
</comment>
<evidence type="ECO:0000256" key="1">
    <source>
        <dbReference type="ARBA" id="ARBA00022723"/>
    </source>
</evidence>
<dbReference type="PROSITE" id="PS50048">
    <property type="entry name" value="ZN2_CY6_FUNGAL_2"/>
    <property type="match status" value="1"/>
</dbReference>
<evidence type="ECO:0000256" key="2">
    <source>
        <dbReference type="ARBA" id="ARBA00023242"/>
    </source>
</evidence>
<dbReference type="RefSeq" id="XP_069213669.1">
    <property type="nucleotide sequence ID" value="XM_069350125.1"/>
</dbReference>
<protein>
    <recommendedName>
        <fullName evidence="4">Zn(2)-C6 fungal-type domain-containing protein</fullName>
    </recommendedName>
</protein>
<feature type="compositionally biased region" description="Low complexity" evidence="3">
    <location>
        <begin position="1"/>
        <end position="20"/>
    </location>
</feature>
<dbReference type="SUPFAM" id="SSF57701">
    <property type="entry name" value="Zn2/Cys6 DNA-binding domain"/>
    <property type="match status" value="1"/>
</dbReference>
<gene>
    <name evidence="5" type="ORF">Q8F55_001507</name>
</gene>
<dbReference type="SMART" id="SM00906">
    <property type="entry name" value="Fungal_trans"/>
    <property type="match status" value="1"/>
</dbReference>
<dbReference type="GeneID" id="95982550"/>
<dbReference type="InterPro" id="IPR036864">
    <property type="entry name" value="Zn2-C6_fun-type_DNA-bd_sf"/>
</dbReference>
<dbReference type="Proteomes" id="UP001565368">
    <property type="component" value="Unassembled WGS sequence"/>
</dbReference>
<feature type="domain" description="Zn(2)-C6 fungal-type" evidence="4">
    <location>
        <begin position="28"/>
        <end position="68"/>
    </location>
</feature>
<dbReference type="CDD" id="cd00067">
    <property type="entry name" value="GAL4"/>
    <property type="match status" value="1"/>
</dbReference>
<feature type="region of interest" description="Disordered" evidence="3">
    <location>
        <begin position="70"/>
        <end position="104"/>
    </location>
</feature>
<evidence type="ECO:0000256" key="3">
    <source>
        <dbReference type="SAM" id="MobiDB-lite"/>
    </source>
</evidence>
<accession>A0ABR3QG67</accession>
<reference evidence="5 6" key="1">
    <citation type="submission" date="2023-08" db="EMBL/GenBank/DDBJ databases">
        <title>Annotated Genome Sequence of Vanrija albida AlHP1.</title>
        <authorList>
            <person name="Herzog R."/>
        </authorList>
    </citation>
    <scope>NUCLEOTIDE SEQUENCE [LARGE SCALE GENOMIC DNA]</scope>
    <source>
        <strain evidence="5 6">AlHP1</strain>
    </source>
</reference>